<gene>
    <name evidence="1" type="ORF">SAMN05216551_112117</name>
</gene>
<reference evidence="2" key="1">
    <citation type="submission" date="2016-09" db="EMBL/GenBank/DDBJ databases">
        <authorList>
            <person name="Varghese N."/>
            <person name="Submissions S."/>
        </authorList>
    </citation>
    <scope>NUCLEOTIDE SEQUENCE [LARGE SCALE GENOMIC DNA]</scope>
    <source>
        <strain evidence="2">JS23</strain>
    </source>
</reference>
<sequence length="298" mass="32982">MDTPARTRLSAMMGTYGKTRPLKDGTLQSPLLELAFAPVDTAQKAFKDVVRREQYDVSELAIITYLQAFEAGKPYLLLPFVMNGNFHHGSVWCRDDATFGPTDLAGKRVAMRAYTQTTPTWVRGLLADEYGMRLEEVRWLSQEGAHVEGYDEPPWVSRLDPGTDLETLLRTGEVDAIIAGGGLSKEPGIRPLLDAPADAAARWYARTGIVPINHVVTIRQSVADGRPDLVRELYGLLLESRTRDTAYVPAQQPDLQPTGFEALAPALTLAVRYAYEQRLIKRMFSLGELYGSVRGALA</sequence>
<dbReference type="Gene3D" id="3.40.190.10">
    <property type="entry name" value="Periplasmic binding protein-like II"/>
    <property type="match status" value="1"/>
</dbReference>
<dbReference type="AlphaFoldDB" id="A0A1H2PTZ0"/>
<keyword evidence="2" id="KW-1185">Reference proteome</keyword>
<organism evidence="1 2">
    <name type="scientific">Chitinasiproducens palmae</name>
    <dbReference type="NCBI Taxonomy" id="1770053"/>
    <lineage>
        <taxon>Bacteria</taxon>
        <taxon>Pseudomonadati</taxon>
        <taxon>Pseudomonadota</taxon>
        <taxon>Betaproteobacteria</taxon>
        <taxon>Burkholderiales</taxon>
        <taxon>Burkholderiaceae</taxon>
        <taxon>Chitinasiproducens</taxon>
    </lineage>
</organism>
<dbReference type="Proteomes" id="UP000243719">
    <property type="component" value="Unassembled WGS sequence"/>
</dbReference>
<name>A0A1H2PTZ0_9BURK</name>
<dbReference type="EMBL" id="FNLO01000012">
    <property type="protein sequence ID" value="SDV50601.1"/>
    <property type="molecule type" value="Genomic_DNA"/>
</dbReference>
<proteinExistence type="predicted"/>
<dbReference type="SUPFAM" id="SSF53850">
    <property type="entry name" value="Periplasmic binding protein-like II"/>
    <property type="match status" value="1"/>
</dbReference>
<evidence type="ECO:0000313" key="1">
    <source>
        <dbReference type="EMBL" id="SDV50601.1"/>
    </source>
</evidence>
<dbReference type="STRING" id="1770053.SAMN05216551_112117"/>
<accession>A0A1H2PTZ0</accession>
<evidence type="ECO:0000313" key="2">
    <source>
        <dbReference type="Proteomes" id="UP000243719"/>
    </source>
</evidence>
<protein>
    <submittedName>
        <fullName evidence="1">4,5-dihydroxyphthalate decarboxylase</fullName>
    </submittedName>
</protein>